<keyword evidence="2" id="KW-1185">Reference proteome</keyword>
<gene>
    <name evidence="1" type="ORF">SMD44_07347</name>
</gene>
<accession>A0A1Z1WN42</accession>
<dbReference type="Proteomes" id="UP000195880">
    <property type="component" value="Chromosome"/>
</dbReference>
<name>A0A1Z1WN42_9ACTN</name>
<reference evidence="1 2" key="1">
    <citation type="submission" date="2017-05" db="EMBL/GenBank/DDBJ databases">
        <title>Streptomyces alboflavus Genome sequencing and assembly.</title>
        <authorList>
            <person name="Wang Y."/>
            <person name="Du B."/>
            <person name="Ding Y."/>
            <person name="Liu H."/>
            <person name="Hou Q."/>
            <person name="Liu K."/>
            <person name="Wang C."/>
            <person name="Yao L."/>
        </authorList>
    </citation>
    <scope>NUCLEOTIDE SEQUENCE [LARGE SCALE GENOMIC DNA]</scope>
    <source>
        <strain evidence="1 2">MDJK44</strain>
    </source>
</reference>
<dbReference type="RefSeq" id="WP_087886599.1">
    <property type="nucleotide sequence ID" value="NZ_CP021748.1"/>
</dbReference>
<evidence type="ECO:0000313" key="2">
    <source>
        <dbReference type="Proteomes" id="UP000195880"/>
    </source>
</evidence>
<protein>
    <submittedName>
        <fullName evidence="1">Uncharacterized protein</fullName>
    </submittedName>
</protein>
<dbReference type="AlphaFoldDB" id="A0A1Z1WN42"/>
<proteinExistence type="predicted"/>
<evidence type="ECO:0000313" key="1">
    <source>
        <dbReference type="EMBL" id="ARX87865.1"/>
    </source>
</evidence>
<organism evidence="1 2">
    <name type="scientific">Streptomyces alboflavus</name>
    <dbReference type="NCBI Taxonomy" id="67267"/>
    <lineage>
        <taxon>Bacteria</taxon>
        <taxon>Bacillati</taxon>
        <taxon>Actinomycetota</taxon>
        <taxon>Actinomycetes</taxon>
        <taxon>Kitasatosporales</taxon>
        <taxon>Streptomycetaceae</taxon>
        <taxon>Streptomyces</taxon>
    </lineage>
</organism>
<dbReference type="EMBL" id="CP021748">
    <property type="protein sequence ID" value="ARX87865.1"/>
    <property type="molecule type" value="Genomic_DNA"/>
</dbReference>
<dbReference type="KEGG" id="salf:SMD44_07347"/>
<sequence>MDRIALNIGQGVYLPGLKRAVRAGSVDFYQGQALRNWVVPHRVLTWESIPTEVYSVLIREWERLELWAMYDKRDGREPIDY</sequence>